<dbReference type="InterPro" id="IPR010610">
    <property type="entry name" value="EryCIII-like_C"/>
</dbReference>
<dbReference type="PANTHER" id="PTHR48050:SF13">
    <property type="entry name" value="STEROL 3-BETA-GLUCOSYLTRANSFERASE UGT80A2"/>
    <property type="match status" value="1"/>
</dbReference>
<dbReference type="InterPro" id="IPR004276">
    <property type="entry name" value="GlycoTrans_28_N"/>
</dbReference>
<dbReference type="Gene3D" id="3.40.50.2000">
    <property type="entry name" value="Glycogen Phosphorylase B"/>
    <property type="match status" value="2"/>
</dbReference>
<dbReference type="Proteomes" id="UP001617351">
    <property type="component" value="Unassembled WGS sequence"/>
</dbReference>
<evidence type="ECO:0000256" key="1">
    <source>
        <dbReference type="ARBA" id="ARBA00022679"/>
    </source>
</evidence>
<evidence type="ECO:0000259" key="2">
    <source>
        <dbReference type="Pfam" id="PF03033"/>
    </source>
</evidence>
<protein>
    <submittedName>
        <fullName evidence="4">Glycosyltransferase</fullName>
    </submittedName>
</protein>
<comment type="caution">
    <text evidence="4">The sequence shown here is derived from an EMBL/GenBank/DDBJ whole genome shotgun (WGS) entry which is preliminary data.</text>
</comment>
<dbReference type="SUPFAM" id="SSF53756">
    <property type="entry name" value="UDP-Glycosyltransferase/glycogen phosphorylase"/>
    <property type="match status" value="1"/>
</dbReference>
<keyword evidence="1" id="KW-0808">Transferase</keyword>
<dbReference type="Pfam" id="PF06722">
    <property type="entry name" value="EryCIII-like_C"/>
    <property type="match status" value="1"/>
</dbReference>
<dbReference type="EMBL" id="JBIUYY010000005">
    <property type="protein sequence ID" value="MFJ2822261.1"/>
    <property type="molecule type" value="Genomic_DNA"/>
</dbReference>
<dbReference type="RefSeq" id="WP_402380651.1">
    <property type="nucleotide sequence ID" value="NZ_JBIUYY010000005.1"/>
</dbReference>
<dbReference type="InterPro" id="IPR002213">
    <property type="entry name" value="UDP_glucos_trans"/>
</dbReference>
<feature type="domain" description="Glycosyltransferase family 28 N-terminal" evidence="2">
    <location>
        <begin position="3"/>
        <end position="138"/>
    </location>
</feature>
<dbReference type="InterPro" id="IPR050426">
    <property type="entry name" value="Glycosyltransferase_28"/>
</dbReference>
<feature type="domain" description="Erythromycin biosynthesis protein CIII-like C-terminal" evidence="3">
    <location>
        <begin position="302"/>
        <end position="413"/>
    </location>
</feature>
<name>A0ABW8EK52_STRT5</name>
<evidence type="ECO:0000313" key="4">
    <source>
        <dbReference type="EMBL" id="MFJ2822261.1"/>
    </source>
</evidence>
<proteinExistence type="predicted"/>
<organism evidence="4 5">
    <name type="scientific">Streptomyces toxytricini</name>
    <name type="common">Actinomyces toxytricini</name>
    <dbReference type="NCBI Taxonomy" id="67369"/>
    <lineage>
        <taxon>Bacteria</taxon>
        <taxon>Bacillati</taxon>
        <taxon>Actinomycetota</taxon>
        <taxon>Actinomycetes</taxon>
        <taxon>Kitasatosporales</taxon>
        <taxon>Streptomycetaceae</taxon>
        <taxon>Streptomyces</taxon>
    </lineage>
</organism>
<dbReference type="CDD" id="cd03784">
    <property type="entry name" value="GT1_Gtf-like"/>
    <property type="match status" value="1"/>
</dbReference>
<accession>A0ABW8EK52</accession>
<evidence type="ECO:0000313" key="5">
    <source>
        <dbReference type="Proteomes" id="UP001617351"/>
    </source>
</evidence>
<evidence type="ECO:0000259" key="3">
    <source>
        <dbReference type="Pfam" id="PF06722"/>
    </source>
</evidence>
<dbReference type="Pfam" id="PF03033">
    <property type="entry name" value="Glyco_transf_28"/>
    <property type="match status" value="1"/>
</dbReference>
<gene>
    <name evidence="4" type="ORF">ACIO7M_14225</name>
</gene>
<keyword evidence="5" id="KW-1185">Reference proteome</keyword>
<sequence>MRVLILVAGSHGDVAPYTGLGARLRAAGFDVALAAPEGFAGMAERAGLEFRGLPVDWRTPARPEGAGGGGTAPGGRRQLMRRAAAFMRELGQGLVRAAEPGADALLLSTTTAPLGWHLAEALEVPALGAYLQPVAPTSAFPPVVSAGRSFGGWGNRAMGRLAVRVVDRMHAEAARDLRAELGLPAVPQGQVRRRMEEGRWEVLHGFSEVLLPRPADWRPGLDVVGNWWPYCPPGTRLPGDLADFLDAGPPPVFVGFGSMAAGDGARLAEIAVRALRAAGLRGVLQAGAAGLSAGVSGGDVLDIGEIPHRLLFPRTAAVVHHGGAGTTAAALEAGVPSVPVPVTADQPFWSRRVAALGAATGPIPYRNLTAESLAGELRRAVDETGLRARAARAAGRMTAEDGAGSVVRRLERLLCP</sequence>
<reference evidence="4 5" key="1">
    <citation type="submission" date="2024-10" db="EMBL/GenBank/DDBJ databases">
        <title>The Natural Products Discovery Center: Release of the First 8490 Sequenced Strains for Exploring Actinobacteria Biosynthetic Diversity.</title>
        <authorList>
            <person name="Kalkreuter E."/>
            <person name="Kautsar S.A."/>
            <person name="Yang D."/>
            <person name="Bader C.D."/>
            <person name="Teijaro C.N."/>
            <person name="Fluegel L."/>
            <person name="Davis C.M."/>
            <person name="Simpson J.R."/>
            <person name="Lauterbach L."/>
            <person name="Steele A.D."/>
            <person name="Gui C."/>
            <person name="Meng S."/>
            <person name="Li G."/>
            <person name="Viehrig K."/>
            <person name="Ye F."/>
            <person name="Su P."/>
            <person name="Kiefer A.F."/>
            <person name="Nichols A."/>
            <person name="Cepeda A.J."/>
            <person name="Yan W."/>
            <person name="Fan B."/>
            <person name="Jiang Y."/>
            <person name="Adhikari A."/>
            <person name="Zheng C.-J."/>
            <person name="Schuster L."/>
            <person name="Cowan T.M."/>
            <person name="Smanski M.J."/>
            <person name="Chevrette M.G."/>
            <person name="De Carvalho L.P.S."/>
            <person name="Shen B."/>
        </authorList>
    </citation>
    <scope>NUCLEOTIDE SEQUENCE [LARGE SCALE GENOMIC DNA]</scope>
    <source>
        <strain evidence="4 5">NPDC087220</strain>
    </source>
</reference>
<dbReference type="PANTHER" id="PTHR48050">
    <property type="entry name" value="STEROL 3-BETA-GLUCOSYLTRANSFERASE"/>
    <property type="match status" value="1"/>
</dbReference>